<protein>
    <recommendedName>
        <fullName evidence="1">rRNA adenine N-6-methyltransferase</fullName>
    </recommendedName>
    <alternativeName>
        <fullName evidence="7">Erythromycin resistance protein</fullName>
    </alternativeName>
    <alternativeName>
        <fullName evidence="6">Macrolide-lincosamide-streptogramin B resistance protein</fullName>
    </alternativeName>
</protein>
<dbReference type="EMBL" id="BOSE01000001">
    <property type="protein sequence ID" value="GIP14983.1"/>
    <property type="molecule type" value="Genomic_DNA"/>
</dbReference>
<evidence type="ECO:0000313" key="11">
    <source>
        <dbReference type="Proteomes" id="UP000683139"/>
    </source>
</evidence>
<dbReference type="PANTHER" id="PTHR11727">
    <property type="entry name" value="DIMETHYLADENOSINE TRANSFERASE"/>
    <property type="match status" value="1"/>
</dbReference>
<evidence type="ECO:0000256" key="4">
    <source>
        <dbReference type="ARBA" id="ARBA00022691"/>
    </source>
</evidence>
<feature type="binding site" evidence="8">
    <location>
        <position position="34"/>
    </location>
    <ligand>
        <name>S-adenosyl-L-methionine</name>
        <dbReference type="ChEBI" id="CHEBI:59789"/>
    </ligand>
</feature>
<reference evidence="10" key="1">
    <citation type="submission" date="2021-03" db="EMBL/GenBank/DDBJ databases">
        <title>Antimicrobial resistance genes in bacteria isolated from Japanese honey, and their potential for conferring macrolide and lincosamide resistance in the American foulbrood pathogen Paenibacillus larvae.</title>
        <authorList>
            <person name="Okamoto M."/>
            <person name="Kumagai M."/>
            <person name="Kanamori H."/>
            <person name="Takamatsu D."/>
        </authorList>
    </citation>
    <scope>NUCLEOTIDE SEQUENCE</scope>
    <source>
        <strain evidence="10">J40TS1</strain>
    </source>
</reference>
<keyword evidence="2 8" id="KW-0489">Methyltransferase</keyword>
<evidence type="ECO:0000313" key="10">
    <source>
        <dbReference type="EMBL" id="GIP14983.1"/>
    </source>
</evidence>
<evidence type="ECO:0000256" key="6">
    <source>
        <dbReference type="ARBA" id="ARBA00029941"/>
    </source>
</evidence>
<keyword evidence="4 8" id="KW-0949">S-adenosyl-L-methionine</keyword>
<dbReference type="Gene3D" id="3.40.50.150">
    <property type="entry name" value="Vaccinia Virus protein VP39"/>
    <property type="match status" value="1"/>
</dbReference>
<dbReference type="PROSITE" id="PS01131">
    <property type="entry name" value="RRNA_A_DIMETH"/>
    <property type="match status" value="1"/>
</dbReference>
<dbReference type="GO" id="GO:0003723">
    <property type="term" value="F:RNA binding"/>
    <property type="evidence" value="ECO:0007669"/>
    <property type="project" value="UniProtKB-UniRule"/>
</dbReference>
<feature type="binding site" evidence="8">
    <location>
        <position position="107"/>
    </location>
    <ligand>
        <name>S-adenosyl-L-methionine</name>
        <dbReference type="ChEBI" id="CHEBI:59789"/>
    </ligand>
</feature>
<evidence type="ECO:0000256" key="7">
    <source>
        <dbReference type="ARBA" id="ARBA00030809"/>
    </source>
</evidence>
<dbReference type="Pfam" id="PF00398">
    <property type="entry name" value="RrnaAD"/>
    <property type="match status" value="1"/>
</dbReference>
<keyword evidence="3 8" id="KW-0808">Transferase</keyword>
<evidence type="ECO:0000256" key="8">
    <source>
        <dbReference type="PROSITE-ProRule" id="PRU01026"/>
    </source>
</evidence>
<comment type="similarity">
    <text evidence="8">Belongs to the class I-like SAM-binding methyltransferase superfamily. rRNA adenine N(6)-methyltransferase family.</text>
</comment>
<name>A0A919YJE5_9BACL</name>
<dbReference type="AlphaFoldDB" id="A0A919YJE5"/>
<feature type="domain" description="Ribosomal RNA adenine methylase transferase N-terminal" evidence="9">
    <location>
        <begin position="39"/>
        <end position="206"/>
    </location>
</feature>
<organism evidence="10 11">
    <name type="scientific">Paenibacillus montaniterrae</name>
    <dbReference type="NCBI Taxonomy" id="429341"/>
    <lineage>
        <taxon>Bacteria</taxon>
        <taxon>Bacillati</taxon>
        <taxon>Bacillota</taxon>
        <taxon>Bacilli</taxon>
        <taxon>Bacillales</taxon>
        <taxon>Paenibacillaceae</taxon>
        <taxon>Paenibacillus</taxon>
    </lineage>
</organism>
<keyword evidence="11" id="KW-1185">Reference proteome</keyword>
<dbReference type="PANTHER" id="PTHR11727:SF7">
    <property type="entry name" value="DIMETHYLADENOSINE TRANSFERASE-RELATED"/>
    <property type="match status" value="1"/>
</dbReference>
<dbReference type="SUPFAM" id="SSF53335">
    <property type="entry name" value="S-adenosyl-L-methionine-dependent methyltransferases"/>
    <property type="match status" value="1"/>
</dbReference>
<dbReference type="NCBIfam" id="NF000499">
    <property type="entry name" value="Erm23S_rRNA_broad"/>
    <property type="match status" value="1"/>
</dbReference>
<dbReference type="InterPro" id="IPR023165">
    <property type="entry name" value="rRNA_Ade_diMease-like_C"/>
</dbReference>
<feature type="binding site" evidence="8">
    <location>
        <position position="80"/>
    </location>
    <ligand>
        <name>S-adenosyl-L-methionine</name>
        <dbReference type="ChEBI" id="CHEBI:59789"/>
    </ligand>
</feature>
<evidence type="ECO:0000256" key="2">
    <source>
        <dbReference type="ARBA" id="ARBA00022603"/>
    </source>
</evidence>
<evidence type="ECO:0000256" key="5">
    <source>
        <dbReference type="ARBA" id="ARBA00022884"/>
    </source>
</evidence>
<dbReference type="GO" id="GO:0000179">
    <property type="term" value="F:rRNA (adenine-N6,N6-)-dimethyltransferase activity"/>
    <property type="evidence" value="ECO:0007669"/>
    <property type="project" value="UniProtKB-UniRule"/>
</dbReference>
<proteinExistence type="inferred from homology"/>
<accession>A0A919YJE5</accession>
<dbReference type="CDD" id="cd02440">
    <property type="entry name" value="AdoMet_MTases"/>
    <property type="match status" value="1"/>
</dbReference>
<feature type="binding site" evidence="8">
    <location>
        <position position="123"/>
    </location>
    <ligand>
        <name>S-adenosyl-L-methionine</name>
        <dbReference type="ChEBI" id="CHEBI:59789"/>
    </ligand>
</feature>
<evidence type="ECO:0000256" key="1">
    <source>
        <dbReference type="ARBA" id="ARBA00016505"/>
    </source>
</evidence>
<dbReference type="InterPro" id="IPR029063">
    <property type="entry name" value="SAM-dependent_MTases_sf"/>
</dbReference>
<evidence type="ECO:0000259" key="9">
    <source>
        <dbReference type="SMART" id="SM00650"/>
    </source>
</evidence>
<feature type="binding site" evidence="8">
    <location>
        <position position="59"/>
    </location>
    <ligand>
        <name>S-adenosyl-L-methionine</name>
        <dbReference type="ChEBI" id="CHEBI:59789"/>
    </ligand>
</feature>
<evidence type="ECO:0000256" key="3">
    <source>
        <dbReference type="ARBA" id="ARBA00022679"/>
    </source>
</evidence>
<dbReference type="PROSITE" id="PS51689">
    <property type="entry name" value="SAM_RNA_A_N6_MT"/>
    <property type="match status" value="1"/>
</dbReference>
<dbReference type="InterPro" id="IPR020596">
    <property type="entry name" value="rRNA_Ade_Mease_Trfase_CS"/>
</dbReference>
<keyword evidence="5 8" id="KW-0694">RNA-binding</keyword>
<dbReference type="Proteomes" id="UP000683139">
    <property type="component" value="Unassembled WGS sequence"/>
</dbReference>
<comment type="caution">
    <text evidence="10">The sequence shown here is derived from an EMBL/GenBank/DDBJ whole genome shotgun (WGS) entry which is preliminary data.</text>
</comment>
<dbReference type="InterPro" id="IPR001737">
    <property type="entry name" value="KsgA/Erm"/>
</dbReference>
<dbReference type="Gene3D" id="1.10.8.100">
    <property type="entry name" value="Ribosomal RNA adenine dimethylase-like, domain 2"/>
    <property type="match status" value="1"/>
</dbReference>
<sequence length="287" mass="32225">MYKRNKHERMKKTVKTTKVNSAKVKPNFTGQHLLHNPKTVKRMLELARLKKSDTVLEIGAGKGVLTFPLAEQAGKVIAVEVDESFSKLLRSKVADKACSNISIKQADIRTFRLPATPFTVVANIPYSITTPILEKLLGAEGRSMHRAVLMVEKGAAKRFTQAATMDTRLLMWKMFFIFKLESVIPRTHFAPPPSVDSAILSIKRRDSAYIPAQEARRFVAFATYVLSVPQLSVALALKGIFTAPQLKKVLLDAGLHREQTVQEIELEQYGTLFNAMLKHVPAFRWPK</sequence>
<feature type="binding site" evidence="8">
    <location>
        <position position="32"/>
    </location>
    <ligand>
        <name>S-adenosyl-L-methionine</name>
        <dbReference type="ChEBI" id="CHEBI:59789"/>
    </ligand>
</feature>
<dbReference type="SMART" id="SM00650">
    <property type="entry name" value="rADc"/>
    <property type="match status" value="1"/>
</dbReference>
<dbReference type="InterPro" id="IPR020598">
    <property type="entry name" value="rRNA_Ade_methylase_Trfase_N"/>
</dbReference>
<gene>
    <name evidence="10" type="primary">rsmA_1</name>
    <name evidence="10" type="ORF">J40TS1_06250</name>
</gene>